<evidence type="ECO:0000313" key="3">
    <source>
        <dbReference type="Proteomes" id="UP000424468"/>
    </source>
</evidence>
<accession>A0A6I6CJ48</accession>
<dbReference type="RefSeq" id="WP_156006705.1">
    <property type="nucleotide sequence ID" value="NZ_CP046276.1"/>
</dbReference>
<evidence type="ECO:0000313" key="2">
    <source>
        <dbReference type="EMBL" id="QGS52093.1"/>
    </source>
</evidence>
<evidence type="ECO:0000256" key="1">
    <source>
        <dbReference type="SAM" id="SignalP"/>
    </source>
</evidence>
<keyword evidence="3" id="KW-1185">Reference proteome</keyword>
<feature type="signal peptide" evidence="1">
    <location>
        <begin position="1"/>
        <end position="22"/>
    </location>
</feature>
<dbReference type="KEGG" id="stab:STABA_v1c07370"/>
<dbReference type="AlphaFoldDB" id="A0A6I6CJ48"/>
<dbReference type="OrthoDB" id="387726at2"/>
<proteinExistence type="predicted"/>
<dbReference type="EMBL" id="CP046276">
    <property type="protein sequence ID" value="QGS52093.1"/>
    <property type="molecule type" value="Genomic_DNA"/>
</dbReference>
<dbReference type="Proteomes" id="UP000424468">
    <property type="component" value="Chromosome"/>
</dbReference>
<keyword evidence="1" id="KW-0732">Signal</keyword>
<protein>
    <recommendedName>
        <fullName evidence="4">Lipoprotein</fullName>
    </recommendedName>
</protein>
<name>A0A6I6CJ48_9MOLU</name>
<evidence type="ECO:0008006" key="4">
    <source>
        <dbReference type="Google" id="ProtNLM"/>
    </source>
</evidence>
<dbReference type="PROSITE" id="PS51257">
    <property type="entry name" value="PROKAR_LIPOPROTEIN"/>
    <property type="match status" value="1"/>
</dbReference>
<organism evidence="2 3">
    <name type="scientific">Spiroplasma tabanidicola</name>
    <dbReference type="NCBI Taxonomy" id="324079"/>
    <lineage>
        <taxon>Bacteria</taxon>
        <taxon>Bacillati</taxon>
        <taxon>Mycoplasmatota</taxon>
        <taxon>Mollicutes</taxon>
        <taxon>Entomoplasmatales</taxon>
        <taxon>Spiroplasmataceae</taxon>
        <taxon>Spiroplasma</taxon>
    </lineage>
</organism>
<feature type="chain" id="PRO_5026026020" description="Lipoprotein" evidence="1">
    <location>
        <begin position="23"/>
        <end position="850"/>
    </location>
</feature>
<sequence>MKKIMSLLMTVLMGSASTSLVASCEGGAGMSWSYSDQQKILSLTTLDTKKLKENNVKMGAGIEAKNADAIIAALGFSDIVKNGDKAVTGAFMSSLRTYIMSNQLVTQIAQKVPGFGWLYSKLQWQASKWNLRDLLNLNKGKQALAENAAGWLGKNDWSVSVTFLNDELVGWTNPKKAPAYARININRSIKVNSDTSVDVKNSTVGAVWKEPKNDKIPLAVDPISSSSNTQTEKRGVIYQGFTNSSTLIELANIFDETDTSLPASILGYSPSVSDFVNNILLNSQLINRILKEKQEEIKDKVSTNLKNNQIILSESTDIFDIENRMRNQVFSVVFMELIKRNNLIGDATPIEDEDKIEAARVWSEFFAQLIENTKMIINIVKDDELKQKLQDDLTYYSELQDNNAQNNVKEEDISNLYERMDRTFFSSRYLSLGAGEQKDFTSKEFNLTMYDFSLDLNSANSESNSSKWVYNKIKLENVRDYLFFGLNFNTLFKMNYYYKEFIKEDEENEVEMSKYWYDPDAENVKLMPSSTNEFVEWYNKTEFISDIGFNNLFIQPRISGLLSKYLKYNSAHVYLTAKAEDNAYGSTNDTMIFLDLFADENGNVPSNVNELISLLKKYNSNIDDDKDKFRIRYLMDIISSLVDQKILTAFDVQNQALATDLLTPRDVIRKGNIWTYDISSDFAGEEGVDNWELIKKRLNINDIITEAQLFNQLEKNDDKQFAAHLSNLKNNFNGLPFHAAPVDVLGSGESQLRNGIYKEGTKSINNYVSNISLQYSASILNNYGEVYETYKSLDRKTWWKLEGNDIMDAQVPMLLKIFYENQNEDVISQLWDQLVRLNENNIDWYPGNDQ</sequence>
<gene>
    <name evidence="2" type="ORF">STABA_v1c07370</name>
</gene>
<reference evidence="2 3" key="1">
    <citation type="submission" date="2019-11" db="EMBL/GenBank/DDBJ databases">
        <title>Complete genome sequence of Spiroplasma tabanidicola TAUS-1 (DSM 22603).</title>
        <authorList>
            <person name="Huang C.-T."/>
            <person name="Lin Y.-C."/>
            <person name="Kuo C.-H."/>
        </authorList>
    </citation>
    <scope>NUCLEOTIDE SEQUENCE [LARGE SCALE GENOMIC DNA]</scope>
    <source>
        <strain evidence="2 3">TAUS-1</strain>
    </source>
</reference>